<feature type="region of interest" description="Disordered" evidence="6">
    <location>
        <begin position="36"/>
        <end position="95"/>
    </location>
</feature>
<sequence length="445" mass="43962">MCGASAKGEAMPMGVFFRPWIVGLASVVALAGCGGSPSETGTGSGGDGADKGGDVLVDGGRVSPDPDAGSGTDSGSGSGGDSGSSETGAIEVSDAPGFDFGPSLIGTTAERRFFLRNRSAGTVTSLAVSLSGTPFSFAGGTFPGIGGTCGAELAPGASCQFAVAFQPTARGAANGALTVRFATGPVEGAVVRTLAGKGLAPALVQVASASVDFGGLVQGRQSWRTVTLTNTGDVDAIQLSARTPPAPFSFKGGYQPGTGGTCWITLAAGESCTLVLGFVASEPGSARTTLSISYEDGISFRSLPLALVGSVVSPASLSVTDSLSNTDPFDFGDVAVGAVAEHTFTVRNTGETAATSITPTSHHLSLPFDFKGGAYPGTGGTCGTTLESGASCTLIVTFAPLREGLSYGVLSLSYDNGSGFGSPPAGRNLFGSSGGRSRPLGVSLR</sequence>
<dbReference type="EMBL" id="CP043494">
    <property type="protein sequence ID" value="WNG49952.1"/>
    <property type="molecule type" value="Genomic_DNA"/>
</dbReference>
<keyword evidence="3" id="KW-0963">Cytoplasm</keyword>
<gene>
    <name evidence="8" type="ORF">F0U60_41895</name>
</gene>
<evidence type="ECO:0000256" key="5">
    <source>
        <dbReference type="ARBA" id="ARBA00023273"/>
    </source>
</evidence>
<name>A0ABY9X3I6_9BACT</name>
<organism evidence="8 9">
    <name type="scientific">Archangium minus</name>
    <dbReference type="NCBI Taxonomy" id="83450"/>
    <lineage>
        <taxon>Bacteria</taxon>
        <taxon>Pseudomonadati</taxon>
        <taxon>Myxococcota</taxon>
        <taxon>Myxococcia</taxon>
        <taxon>Myxococcales</taxon>
        <taxon>Cystobacterineae</taxon>
        <taxon>Archangiaceae</taxon>
        <taxon>Archangium</taxon>
    </lineage>
</organism>
<dbReference type="PANTHER" id="PTHR22538:SF0">
    <property type="entry name" value="CILIA- AND FLAGELLA-ASSOCIATED PROTEIN 74"/>
    <property type="match status" value="1"/>
</dbReference>
<dbReference type="InterPro" id="IPR053879">
    <property type="entry name" value="HYDIN_VesB_CFA65-like_Ig"/>
</dbReference>
<dbReference type="Proteomes" id="UP001611383">
    <property type="component" value="Chromosome"/>
</dbReference>
<feature type="region of interest" description="Disordered" evidence="6">
    <location>
        <begin position="426"/>
        <end position="445"/>
    </location>
</feature>
<evidence type="ECO:0000313" key="9">
    <source>
        <dbReference type="Proteomes" id="UP001611383"/>
    </source>
</evidence>
<evidence type="ECO:0000256" key="6">
    <source>
        <dbReference type="SAM" id="MobiDB-lite"/>
    </source>
</evidence>
<proteinExistence type="predicted"/>
<dbReference type="PROSITE" id="PS51257">
    <property type="entry name" value="PROKAR_LIPOPROTEIN"/>
    <property type="match status" value="1"/>
</dbReference>
<evidence type="ECO:0000259" key="7">
    <source>
        <dbReference type="Pfam" id="PF22544"/>
    </source>
</evidence>
<dbReference type="Gene3D" id="2.60.40.10">
    <property type="entry name" value="Immunoglobulins"/>
    <property type="match status" value="3"/>
</dbReference>
<reference evidence="8 9" key="1">
    <citation type="submission" date="2019-08" db="EMBL/GenBank/DDBJ databases">
        <title>Archangium and Cystobacter genomes.</title>
        <authorList>
            <person name="Chen I.-C.K."/>
            <person name="Wielgoss S."/>
        </authorList>
    </citation>
    <scope>NUCLEOTIDE SEQUENCE [LARGE SCALE GENOMIC DNA]</scope>
    <source>
        <strain evidence="8 9">Cbm 6</strain>
    </source>
</reference>
<feature type="compositionally biased region" description="Gly residues" evidence="6">
    <location>
        <begin position="72"/>
        <end position="82"/>
    </location>
</feature>
<evidence type="ECO:0000256" key="4">
    <source>
        <dbReference type="ARBA" id="ARBA00023069"/>
    </source>
</evidence>
<accession>A0ABY9X3I6</accession>
<feature type="compositionally biased region" description="Low complexity" evidence="6">
    <location>
        <begin position="54"/>
        <end position="71"/>
    </location>
</feature>
<evidence type="ECO:0000313" key="8">
    <source>
        <dbReference type="EMBL" id="WNG49952.1"/>
    </source>
</evidence>
<dbReference type="NCBIfam" id="NF012200">
    <property type="entry name" value="choice_anch_D"/>
    <property type="match status" value="3"/>
</dbReference>
<comment type="subcellular location">
    <subcellularLocation>
        <location evidence="1">Cell projection</location>
        <location evidence="1">Cilium</location>
    </subcellularLocation>
    <subcellularLocation>
        <location evidence="2">Cytoplasm</location>
    </subcellularLocation>
</comment>
<dbReference type="PANTHER" id="PTHR22538">
    <property type="entry name" value="CILIA- AND FLAGELLA-ASSOCIATED PROTEIN 74"/>
    <property type="match status" value="1"/>
</dbReference>
<keyword evidence="5" id="KW-0966">Cell projection</keyword>
<evidence type="ECO:0000256" key="3">
    <source>
        <dbReference type="ARBA" id="ARBA00022490"/>
    </source>
</evidence>
<dbReference type="Pfam" id="PF22544">
    <property type="entry name" value="HYDIN_VesB_CFA65-like_Ig"/>
    <property type="match status" value="2"/>
</dbReference>
<keyword evidence="9" id="KW-1185">Reference proteome</keyword>
<keyword evidence="4" id="KW-0969">Cilium</keyword>
<evidence type="ECO:0000256" key="1">
    <source>
        <dbReference type="ARBA" id="ARBA00004138"/>
    </source>
</evidence>
<dbReference type="InterPro" id="IPR013783">
    <property type="entry name" value="Ig-like_fold"/>
</dbReference>
<evidence type="ECO:0000256" key="2">
    <source>
        <dbReference type="ARBA" id="ARBA00004496"/>
    </source>
</evidence>
<protein>
    <submittedName>
        <fullName evidence="8">Choice-of-anchor D domain-containing protein</fullName>
    </submittedName>
</protein>
<feature type="domain" description="HYDIN/VesB/CFA65-like Ig-like" evidence="7">
    <location>
        <begin position="326"/>
        <end position="416"/>
    </location>
</feature>
<feature type="domain" description="HYDIN/VesB/CFA65-like Ig-like" evidence="7">
    <location>
        <begin position="205"/>
        <end position="296"/>
    </location>
</feature>